<accession>A0A3B0TVX2</accession>
<dbReference type="Gene3D" id="2.60.40.1120">
    <property type="entry name" value="Carboxypeptidase-like, regulatory domain"/>
    <property type="match status" value="1"/>
</dbReference>
<dbReference type="InterPro" id="IPR039426">
    <property type="entry name" value="TonB-dep_rcpt-like"/>
</dbReference>
<keyword evidence="3" id="KW-0812">Transmembrane</keyword>
<dbReference type="NCBIfam" id="TIGR04057">
    <property type="entry name" value="SusC_RagA_signa"/>
    <property type="match status" value="1"/>
</dbReference>
<comment type="subcellular location">
    <subcellularLocation>
        <location evidence="1">Cell outer membrane</location>
        <topology evidence="1">Multi-pass membrane protein</topology>
    </subcellularLocation>
</comment>
<feature type="domain" description="TonB-dependent receptor plug" evidence="6">
    <location>
        <begin position="116"/>
        <end position="219"/>
    </location>
</feature>
<dbReference type="Pfam" id="PF07715">
    <property type="entry name" value="Plug"/>
    <property type="match status" value="1"/>
</dbReference>
<gene>
    <name evidence="7" type="ORF">MNBD_BACTEROID01-1983</name>
</gene>
<protein>
    <submittedName>
        <fullName evidence="7">Outer membrane TonB-dependent transporter, utilization system for glycans and polysaccharides (PUL), SusC family</fullName>
    </submittedName>
</protein>
<evidence type="ECO:0000259" key="6">
    <source>
        <dbReference type="Pfam" id="PF07715"/>
    </source>
</evidence>
<dbReference type="InterPro" id="IPR036942">
    <property type="entry name" value="Beta-barrel_TonB_sf"/>
</dbReference>
<dbReference type="NCBIfam" id="TIGR04056">
    <property type="entry name" value="OMP_RagA_SusC"/>
    <property type="match status" value="1"/>
</dbReference>
<proteinExistence type="predicted"/>
<dbReference type="Gene3D" id="2.170.130.10">
    <property type="entry name" value="TonB-dependent receptor, plug domain"/>
    <property type="match status" value="1"/>
</dbReference>
<dbReference type="Pfam" id="PF13715">
    <property type="entry name" value="CarbopepD_reg_2"/>
    <property type="match status" value="1"/>
</dbReference>
<name>A0A3B0TVX2_9ZZZZ</name>
<dbReference type="InterPro" id="IPR012910">
    <property type="entry name" value="Plug_dom"/>
</dbReference>
<dbReference type="SUPFAM" id="SSF49464">
    <property type="entry name" value="Carboxypeptidase regulatory domain-like"/>
    <property type="match status" value="1"/>
</dbReference>
<evidence type="ECO:0000256" key="3">
    <source>
        <dbReference type="ARBA" id="ARBA00022692"/>
    </source>
</evidence>
<dbReference type="InterPro" id="IPR037066">
    <property type="entry name" value="Plug_dom_sf"/>
</dbReference>
<dbReference type="SUPFAM" id="SSF56935">
    <property type="entry name" value="Porins"/>
    <property type="match status" value="1"/>
</dbReference>
<dbReference type="GO" id="GO:0009279">
    <property type="term" value="C:cell outer membrane"/>
    <property type="evidence" value="ECO:0007669"/>
    <property type="project" value="UniProtKB-SubCell"/>
</dbReference>
<keyword evidence="2" id="KW-0813">Transport</keyword>
<sequence>MKKILISGLMFCFLVISGISYAQHTVKGVVYEAGNKSTLPGVNVVQEGTVVGTITDMNGSYSLTVDDENATLVFSFIGFNTQKIPIKGRSEINVTLSQNISNIDEVVVIGYGTQKKSDLIGSVSVVETEELQKIATNDITKALQGQVAGVSIHSGGEPGSVPRVKIRGIGTFGNSSPLYVVDDVIMPINDLPLGDIESIQILKDGSAAAIYGSRAANGVIIITTKRGKAGPLKVSYKGSAGVQTIANRYEVANREEYQMLVNEATINANDSRFHIMPANDPSNPLFVDDIDTDWQEEVFKPGHITDHNLNFSGGSENSTYNISLNYFDQTGTVEGKGPKYQRFGITVNSDHKRGKFRFGESIHYTVADQKLMSFVHDGTILGYTVTAIPTIPVYDDSTIDGYGASDKTVDGSYTANVIGFNSMIDSWSKRFRFSGNVYGEYEIVKGLKYKATGSFERTDWRDFHFEPEHNLGWFYVNNIAKMNDDRGYSQTIILEQTLTWDKTIGKHKLIALAGNTILDGSKYRIFGIAEGFEKPYFPQLSNGTSLKTVKGDEFHNRLLSYFGRVIYDYDNKYMLQATVRRDGSSRFGAAYRWGLFPSVAVGWKLHNEGFLKDSKIINQLKLRASYGELGNQEIKDYQYEAYINPYVHTVFGNTLAIGATQIEFATPDIRWETKKSTNFGVDMSMLDYRISVTAEYFQNKSEDLLVRVPIPESTGVYPWKAPVVNGASIKNSGFELTVGYKETFGELTFNFSANVSTLKNEVLSLGYGDKPIYSGTSRTAVGTEVGELYGYIVEGIFQTQGEIDALNSASPIGRYQESSTSPGDYKFKDMNGRDEEGNLTGKPDGKIDVDDRTYLGSAIPNLYFGMNLNLGYKRFDFSAIANGVSGNLVFNAIQNSLEGGGGWGQYAKTLLNRWTPTNTDTDVPRVVIGNPNKNGRVSDRKFEKGDYLKLVNLELGYSFSESILQKVNISKLRLFLSGQNIYTFTKYTGFDPDFKNDGMFNRSVDNGGGPVRYFTADNAGSLPNPRTWIVGVQVTF</sequence>
<dbReference type="EMBL" id="UOEP01000166">
    <property type="protein sequence ID" value="VAW22148.1"/>
    <property type="molecule type" value="Genomic_DNA"/>
</dbReference>
<evidence type="ECO:0000256" key="5">
    <source>
        <dbReference type="ARBA" id="ARBA00023237"/>
    </source>
</evidence>
<reference evidence="7" key="1">
    <citation type="submission" date="2018-06" db="EMBL/GenBank/DDBJ databases">
        <authorList>
            <person name="Zhirakovskaya E."/>
        </authorList>
    </citation>
    <scope>NUCLEOTIDE SEQUENCE</scope>
</reference>
<dbReference type="PROSITE" id="PS52016">
    <property type="entry name" value="TONB_DEPENDENT_REC_3"/>
    <property type="match status" value="1"/>
</dbReference>
<dbReference type="InterPro" id="IPR008969">
    <property type="entry name" value="CarboxyPept-like_regulatory"/>
</dbReference>
<organism evidence="7">
    <name type="scientific">hydrothermal vent metagenome</name>
    <dbReference type="NCBI Taxonomy" id="652676"/>
    <lineage>
        <taxon>unclassified sequences</taxon>
        <taxon>metagenomes</taxon>
        <taxon>ecological metagenomes</taxon>
    </lineage>
</organism>
<dbReference type="InterPro" id="IPR023996">
    <property type="entry name" value="TonB-dep_OMP_SusC/RagA"/>
</dbReference>
<dbReference type="Gene3D" id="2.40.170.20">
    <property type="entry name" value="TonB-dependent receptor, beta-barrel domain"/>
    <property type="match status" value="1"/>
</dbReference>
<evidence type="ECO:0000256" key="4">
    <source>
        <dbReference type="ARBA" id="ARBA00023136"/>
    </source>
</evidence>
<keyword evidence="5" id="KW-0998">Cell outer membrane</keyword>
<evidence type="ECO:0000256" key="2">
    <source>
        <dbReference type="ARBA" id="ARBA00022448"/>
    </source>
</evidence>
<dbReference type="InterPro" id="IPR023997">
    <property type="entry name" value="TonB-dep_OMP_SusC/RagA_CS"/>
</dbReference>
<evidence type="ECO:0000313" key="7">
    <source>
        <dbReference type="EMBL" id="VAW22148.1"/>
    </source>
</evidence>
<dbReference type="AlphaFoldDB" id="A0A3B0TVX2"/>
<keyword evidence="4" id="KW-0472">Membrane</keyword>
<evidence type="ECO:0000256" key="1">
    <source>
        <dbReference type="ARBA" id="ARBA00004571"/>
    </source>
</evidence>